<reference evidence="3" key="1">
    <citation type="submission" date="2011-07" db="EMBL/GenBank/DDBJ databases">
        <title>Divergent evolution of antigenic variation in African trypanosomes.</title>
        <authorList>
            <person name="Jackson A.P."/>
            <person name="Berry A."/>
            <person name="Allison H.C."/>
            <person name="Burton P."/>
            <person name="Anderson J."/>
            <person name="Aslett M."/>
            <person name="Brown R."/>
            <person name="Corton N."/>
            <person name="Harris D."/>
            <person name="Hauser H."/>
            <person name="Gamble J."/>
            <person name="Gilderthorp R."/>
            <person name="McQuillan J."/>
            <person name="Quail M.A."/>
            <person name="Sanders M."/>
            <person name="Van Tonder A."/>
            <person name="Ginger M.L."/>
            <person name="Donelson J.E."/>
            <person name="Field M.C."/>
            <person name="Barry J.D."/>
            <person name="Berriman M."/>
            <person name="Hertz-Fowler C."/>
        </authorList>
    </citation>
    <scope>NUCLEOTIDE SEQUENCE [LARGE SCALE GENOMIC DNA]</scope>
    <source>
        <strain evidence="3">IL3000</strain>
    </source>
</reference>
<keyword evidence="3" id="KW-1185">Reference proteome</keyword>
<proteinExistence type="predicted"/>
<keyword evidence="1" id="KW-0812">Transmembrane</keyword>
<comment type="caution">
    <text evidence="2">The sequence shown here is derived from an EMBL/GenBank/DDBJ whole genome shotgun (WGS) entry which is preliminary data.</text>
</comment>
<dbReference type="VEuPathDB" id="TriTrypDB:TcIL3000_0_52980"/>
<reference evidence="2 3" key="2">
    <citation type="journal article" date="2012" name="Proc. Natl. Acad. Sci. U.S.A.">
        <title>Antigenic diversity is generated by distinct evolutionary mechanisms in African trypanosome species.</title>
        <authorList>
            <person name="Jackson A.P."/>
            <person name="Berry A."/>
            <person name="Aslett M."/>
            <person name="Allison H.C."/>
            <person name="Burton P."/>
            <person name="Vavrova-Anderson J."/>
            <person name="Brown R."/>
            <person name="Browne H."/>
            <person name="Corton N."/>
            <person name="Hauser H."/>
            <person name="Gamble J."/>
            <person name="Gilderthorp R."/>
            <person name="Marcello L."/>
            <person name="McQuillan J."/>
            <person name="Otto T.D."/>
            <person name="Quail M.A."/>
            <person name="Sanders M.J."/>
            <person name="van Tonder A."/>
            <person name="Ginger M.L."/>
            <person name="Field M.C."/>
            <person name="Barry J.D."/>
            <person name="Hertz-Fowler C."/>
            <person name="Berriman M."/>
        </authorList>
    </citation>
    <scope>NUCLEOTIDE SEQUENCE [LARGE SCALE GENOMIC DNA]</scope>
    <source>
        <strain evidence="2 3">IL3000</strain>
    </source>
</reference>
<feature type="transmembrane region" description="Helical" evidence="1">
    <location>
        <begin position="90"/>
        <end position="106"/>
    </location>
</feature>
<dbReference type="AlphaFoldDB" id="F9WBS0"/>
<accession>F9WBS0</accession>
<evidence type="ECO:0000313" key="3">
    <source>
        <dbReference type="Proteomes" id="UP000000702"/>
    </source>
</evidence>
<evidence type="ECO:0000256" key="1">
    <source>
        <dbReference type="SAM" id="Phobius"/>
    </source>
</evidence>
<name>F9WBS0_TRYCI</name>
<organism evidence="2 3">
    <name type="scientific">Trypanosoma congolense (strain IL3000)</name>
    <dbReference type="NCBI Taxonomy" id="1068625"/>
    <lineage>
        <taxon>Eukaryota</taxon>
        <taxon>Discoba</taxon>
        <taxon>Euglenozoa</taxon>
        <taxon>Kinetoplastea</taxon>
        <taxon>Metakinetoplastina</taxon>
        <taxon>Trypanosomatida</taxon>
        <taxon>Trypanosomatidae</taxon>
        <taxon>Trypanosoma</taxon>
        <taxon>Nannomonas</taxon>
    </lineage>
</organism>
<gene>
    <name evidence="2" type="ORF">TCIL3000_0_52980</name>
</gene>
<dbReference type="Proteomes" id="UP000000702">
    <property type="component" value="Unassembled WGS sequence"/>
</dbReference>
<keyword evidence="1" id="KW-0472">Membrane</keyword>
<dbReference type="EMBL" id="CAEQ01001620">
    <property type="protein sequence ID" value="CCD14704.1"/>
    <property type="molecule type" value="Genomic_DNA"/>
</dbReference>
<keyword evidence="1" id="KW-1133">Transmembrane helix</keyword>
<protein>
    <submittedName>
        <fullName evidence="2">WGS project CAEQ00000000 data, annotated contig 2141</fullName>
    </submittedName>
</protein>
<evidence type="ECO:0000313" key="2">
    <source>
        <dbReference type="EMBL" id="CCD14704.1"/>
    </source>
</evidence>
<sequence>MAFSGWCVRGNYQRQPCRVPPTAPRTHDLPLGSAQPHTPFHRCFPVLLLPSPVCPQQQAQHGQPVLGVGFRNVRQDACHTERLPTRRTRYMVFIPLLLFPFLVITLKLLQTQFDSPLWWYWLPAARVIPSHEFIRGFCHRRSSRLKLHTRSVFAPGTSVIPTAFPVQPPFPAPP</sequence>